<name>A0A973A7X9_9GAMM</name>
<dbReference type="Proteomes" id="UP000754644">
    <property type="component" value="Unassembled WGS sequence"/>
</dbReference>
<dbReference type="SUPFAM" id="SSF51735">
    <property type="entry name" value="NAD(P)-binding Rossmann-fold domains"/>
    <property type="match status" value="1"/>
</dbReference>
<gene>
    <name evidence="3" type="ORF">HQ497_04420</name>
</gene>
<comment type="caution">
    <text evidence="3">The sequence shown here is derived from an EMBL/GenBank/DDBJ whole genome shotgun (WGS) entry which is preliminary data.</text>
</comment>
<comment type="similarity">
    <text evidence="1">Belongs to the short-chain dehydrogenases/reductases (SDR) family.</text>
</comment>
<evidence type="ECO:0000256" key="2">
    <source>
        <dbReference type="ARBA" id="ARBA00023002"/>
    </source>
</evidence>
<dbReference type="InterPro" id="IPR036291">
    <property type="entry name" value="NAD(P)-bd_dom_sf"/>
</dbReference>
<dbReference type="Pfam" id="PF00106">
    <property type="entry name" value="adh_short"/>
    <property type="match status" value="1"/>
</dbReference>
<dbReference type="AlphaFoldDB" id="A0A973A7X9"/>
<dbReference type="PANTHER" id="PTHR45024">
    <property type="entry name" value="DEHYDROGENASES, SHORT CHAIN"/>
    <property type="match status" value="1"/>
</dbReference>
<dbReference type="PANTHER" id="PTHR45024:SF2">
    <property type="entry name" value="SCP2 DOMAIN-CONTAINING PROTEIN"/>
    <property type="match status" value="1"/>
</dbReference>
<accession>A0A973A7X9</accession>
<dbReference type="InterPro" id="IPR051687">
    <property type="entry name" value="Peroxisomal_Beta-Oxidation"/>
</dbReference>
<keyword evidence="2" id="KW-0560">Oxidoreductase</keyword>
<dbReference type="PRINTS" id="PR00081">
    <property type="entry name" value="GDHRDH"/>
</dbReference>
<feature type="non-terminal residue" evidence="3">
    <location>
        <position position="129"/>
    </location>
</feature>
<organism evidence="3 4">
    <name type="scientific">SAR86 cluster bacterium</name>
    <dbReference type="NCBI Taxonomy" id="2030880"/>
    <lineage>
        <taxon>Bacteria</taxon>
        <taxon>Pseudomonadati</taxon>
        <taxon>Pseudomonadota</taxon>
        <taxon>Gammaproteobacteria</taxon>
        <taxon>SAR86 cluster</taxon>
    </lineage>
</organism>
<evidence type="ECO:0000313" key="3">
    <source>
        <dbReference type="EMBL" id="NQV64590.1"/>
    </source>
</evidence>
<evidence type="ECO:0000313" key="4">
    <source>
        <dbReference type="Proteomes" id="UP000754644"/>
    </source>
</evidence>
<dbReference type="InterPro" id="IPR002347">
    <property type="entry name" value="SDR_fam"/>
</dbReference>
<proteinExistence type="inferred from homology"/>
<sequence>MSEFEGKVVIITGAGGGLGKAHALEFAKRGASVVVNDLGGSVDGAGGSDAADLVVAEITAAGGRAIANKASVSDKAGAQSIVDDAVAAFGTIDILVNNAGILRDKSFKNMTLAEWDLVLAVHLDGTAYV</sequence>
<protein>
    <submittedName>
        <fullName evidence="3">SDR family NAD(P)-dependent oxidoreductase</fullName>
    </submittedName>
</protein>
<dbReference type="GO" id="GO:0016491">
    <property type="term" value="F:oxidoreductase activity"/>
    <property type="evidence" value="ECO:0007669"/>
    <property type="project" value="UniProtKB-KW"/>
</dbReference>
<evidence type="ECO:0000256" key="1">
    <source>
        <dbReference type="ARBA" id="ARBA00006484"/>
    </source>
</evidence>
<reference evidence="3" key="1">
    <citation type="submission" date="2020-05" db="EMBL/GenBank/DDBJ databases">
        <title>Sulfur intermediates as new biogeochemical hubs in an aquatic model microbial ecosystem.</title>
        <authorList>
            <person name="Vigneron A."/>
        </authorList>
    </citation>
    <scope>NUCLEOTIDE SEQUENCE</scope>
    <source>
        <strain evidence="3">Bin.250</strain>
    </source>
</reference>
<dbReference type="EMBL" id="JABMOJ010000160">
    <property type="protein sequence ID" value="NQV64590.1"/>
    <property type="molecule type" value="Genomic_DNA"/>
</dbReference>
<dbReference type="Gene3D" id="3.40.50.720">
    <property type="entry name" value="NAD(P)-binding Rossmann-like Domain"/>
    <property type="match status" value="1"/>
</dbReference>